<evidence type="ECO:0000313" key="2">
    <source>
        <dbReference type="WBParaSite" id="nRc.2.0.1.t38107-RA"/>
    </source>
</evidence>
<reference evidence="2" key="1">
    <citation type="submission" date="2022-11" db="UniProtKB">
        <authorList>
            <consortium name="WormBaseParasite"/>
        </authorList>
    </citation>
    <scope>IDENTIFICATION</scope>
</reference>
<dbReference type="WBParaSite" id="nRc.2.0.1.t38107-RA">
    <property type="protein sequence ID" value="nRc.2.0.1.t38107-RA"/>
    <property type="gene ID" value="nRc.2.0.1.g38107"/>
</dbReference>
<name>A0A915KH98_ROMCU</name>
<evidence type="ECO:0000313" key="1">
    <source>
        <dbReference type="Proteomes" id="UP000887565"/>
    </source>
</evidence>
<dbReference type="Proteomes" id="UP000887565">
    <property type="component" value="Unplaced"/>
</dbReference>
<proteinExistence type="predicted"/>
<protein>
    <submittedName>
        <fullName evidence="2">Uncharacterized protein</fullName>
    </submittedName>
</protein>
<sequence length="91" mass="10191">SVPLARNVKTLPFSKTLVRVFNDYRTSGVQYTGTFSVLIANGLDPRVARLCKLSFHVICYPSLEQAVHNLYDDSLSTIYFYATKRASVATL</sequence>
<dbReference type="AlphaFoldDB" id="A0A915KH98"/>
<organism evidence="1 2">
    <name type="scientific">Romanomermis culicivorax</name>
    <name type="common">Nematode worm</name>
    <dbReference type="NCBI Taxonomy" id="13658"/>
    <lineage>
        <taxon>Eukaryota</taxon>
        <taxon>Metazoa</taxon>
        <taxon>Ecdysozoa</taxon>
        <taxon>Nematoda</taxon>
        <taxon>Enoplea</taxon>
        <taxon>Dorylaimia</taxon>
        <taxon>Mermithida</taxon>
        <taxon>Mermithoidea</taxon>
        <taxon>Mermithidae</taxon>
        <taxon>Romanomermis</taxon>
    </lineage>
</organism>
<keyword evidence="1" id="KW-1185">Reference proteome</keyword>
<accession>A0A915KH98</accession>